<keyword evidence="3" id="KW-0067">ATP-binding</keyword>
<keyword evidence="1" id="KW-0813">Transport</keyword>
<dbReference type="SUPFAM" id="SSF52540">
    <property type="entry name" value="P-loop containing nucleoside triphosphate hydrolases"/>
    <property type="match status" value="1"/>
</dbReference>
<dbReference type="InterPro" id="IPR017871">
    <property type="entry name" value="ABC_transporter-like_CS"/>
</dbReference>
<dbReference type="SMART" id="SM00382">
    <property type="entry name" value="AAA"/>
    <property type="match status" value="1"/>
</dbReference>
<dbReference type="PROSITE" id="PS00211">
    <property type="entry name" value="ABC_TRANSPORTER_1"/>
    <property type="match status" value="1"/>
</dbReference>
<proteinExistence type="predicted"/>
<dbReference type="GO" id="GO:0005524">
    <property type="term" value="F:ATP binding"/>
    <property type="evidence" value="ECO:0007669"/>
    <property type="project" value="UniProtKB-KW"/>
</dbReference>
<dbReference type="InterPro" id="IPR003593">
    <property type="entry name" value="AAA+_ATPase"/>
</dbReference>
<dbReference type="EMBL" id="AFZE01000026">
    <property type="protein sequence ID" value="EHL14521.1"/>
    <property type="molecule type" value="Genomic_DNA"/>
</dbReference>
<evidence type="ECO:0000313" key="5">
    <source>
        <dbReference type="EMBL" id="EHL14521.1"/>
    </source>
</evidence>
<protein>
    <recommendedName>
        <fullName evidence="4">ABC transporter domain-containing protein</fullName>
    </recommendedName>
</protein>
<dbReference type="Proteomes" id="UP000006437">
    <property type="component" value="Unassembled WGS sequence"/>
</dbReference>
<dbReference type="RefSeq" id="WP_009526360.1">
    <property type="nucleotide sequence ID" value="NZ_JH414570.1"/>
</dbReference>
<feature type="domain" description="ABC transporter" evidence="4">
    <location>
        <begin position="5"/>
        <end position="231"/>
    </location>
</feature>
<dbReference type="Pfam" id="PF00005">
    <property type="entry name" value="ABC_tran"/>
    <property type="match status" value="1"/>
</dbReference>
<dbReference type="PATRIC" id="fig|796937.3.peg.1398"/>
<dbReference type="InterPro" id="IPR051782">
    <property type="entry name" value="ABC_Transporter_VariousFunc"/>
</dbReference>
<evidence type="ECO:0000259" key="4">
    <source>
        <dbReference type="PROSITE" id="PS50893"/>
    </source>
</evidence>
<dbReference type="InterPro" id="IPR027417">
    <property type="entry name" value="P-loop_NTPase"/>
</dbReference>
<dbReference type="CDD" id="cd03230">
    <property type="entry name" value="ABC_DR_subfamily_A"/>
    <property type="match status" value="1"/>
</dbReference>
<accession>G9X1A0</accession>
<dbReference type="PANTHER" id="PTHR42939:SF3">
    <property type="entry name" value="ABC TRANSPORTER ATP-BINDING COMPONENT"/>
    <property type="match status" value="1"/>
</dbReference>
<evidence type="ECO:0000256" key="2">
    <source>
        <dbReference type="ARBA" id="ARBA00022741"/>
    </source>
</evidence>
<dbReference type="PROSITE" id="PS50893">
    <property type="entry name" value="ABC_TRANSPORTER_2"/>
    <property type="match status" value="1"/>
</dbReference>
<dbReference type="HOGENOM" id="CLU_000604_1_2_9"/>
<dbReference type="InterPro" id="IPR003439">
    <property type="entry name" value="ABC_transporter-like_ATP-bd"/>
</dbReference>
<sequence>MENIIEVSNLSKKISSKFEMNNLSFNIKPGYVTGLIGSNGSGKTTLIKLIMGLYLKDSGNIKIFDKEFEKYETQIKQNIGYVPDSPSYIDKLSLKKNAELIKMFYPKWNDDKFNSYMEIFSLDETQDFVDLSKGMKMKYSLAIALSHEPDLLILDEPTAGIDPIFRREMLDMLYDFVSDNKKSVLFSTHITSDLDKIADYLILIDNGKIVLNGVKDELLSQFYVVKGDKPYFTEDLKSKAISHTQNLQGFEALITKDSLSLTDKISYDKPVIEDLIYFFNKKSR</sequence>
<dbReference type="GO" id="GO:0016887">
    <property type="term" value="F:ATP hydrolysis activity"/>
    <property type="evidence" value="ECO:0007669"/>
    <property type="project" value="InterPro"/>
</dbReference>
<dbReference type="BioCyc" id="EBAC796937-HMP:GMGH-2172-MONOMER"/>
<name>G9X1A0_9FIRM</name>
<organism evidence="5 6">
    <name type="scientific">Peptoanaerobacter stomatis</name>
    <dbReference type="NCBI Taxonomy" id="796937"/>
    <lineage>
        <taxon>Bacteria</taxon>
        <taxon>Bacillati</taxon>
        <taxon>Bacillota</taxon>
        <taxon>Clostridia</taxon>
        <taxon>Peptostreptococcales</taxon>
        <taxon>Filifactoraceae</taxon>
        <taxon>Peptoanaerobacter</taxon>
    </lineage>
</organism>
<evidence type="ECO:0000313" key="6">
    <source>
        <dbReference type="Proteomes" id="UP000006437"/>
    </source>
</evidence>
<dbReference type="AlphaFoldDB" id="G9X1A0"/>
<dbReference type="Gene3D" id="3.40.50.300">
    <property type="entry name" value="P-loop containing nucleotide triphosphate hydrolases"/>
    <property type="match status" value="1"/>
</dbReference>
<reference evidence="5 6" key="1">
    <citation type="submission" date="2011-08" db="EMBL/GenBank/DDBJ databases">
        <title>The Genome Sequence of Eubacteriaceae bacterium ACC19a.</title>
        <authorList>
            <consortium name="The Broad Institute Genome Sequencing Platform"/>
            <person name="Earl A."/>
            <person name="Ward D."/>
            <person name="Feldgarden M."/>
            <person name="Gevers D."/>
            <person name="Sizova M."/>
            <person name="Hazen A."/>
            <person name="Epstein S."/>
            <person name="Young S.K."/>
            <person name="Zeng Q."/>
            <person name="Gargeya S."/>
            <person name="Fitzgerald M."/>
            <person name="Haas B."/>
            <person name="Abouelleil A."/>
            <person name="Alvarado L."/>
            <person name="Arachchi H.M."/>
            <person name="Berlin A."/>
            <person name="Brown A."/>
            <person name="Chapman S.B."/>
            <person name="Chen Z."/>
            <person name="Dunbar C."/>
            <person name="Freedman E."/>
            <person name="Gearin G."/>
            <person name="Gellesch M."/>
            <person name="Goldberg J."/>
            <person name="Griggs A."/>
            <person name="Gujja S."/>
            <person name="Heiman D."/>
            <person name="Howarth C."/>
            <person name="Larson L."/>
            <person name="Lui A."/>
            <person name="MacDonald P.J.P."/>
            <person name="Montmayeur A."/>
            <person name="Murphy C."/>
            <person name="Neiman D."/>
            <person name="Pearson M."/>
            <person name="Priest M."/>
            <person name="Roberts A."/>
            <person name="Saif S."/>
            <person name="Shea T."/>
            <person name="Shenoy N."/>
            <person name="Sisk P."/>
            <person name="Stolte C."/>
            <person name="Sykes S."/>
            <person name="Wortman J."/>
            <person name="Nusbaum C."/>
            <person name="Birren B."/>
        </authorList>
    </citation>
    <scope>NUCLEOTIDE SEQUENCE [LARGE SCALE GENOMIC DNA]</scope>
    <source>
        <strain evidence="5 6">ACC19a</strain>
    </source>
</reference>
<dbReference type="PANTHER" id="PTHR42939">
    <property type="entry name" value="ABC TRANSPORTER ATP-BINDING PROTEIN ALBC-RELATED"/>
    <property type="match status" value="1"/>
</dbReference>
<keyword evidence="2" id="KW-0547">Nucleotide-binding</keyword>
<comment type="caution">
    <text evidence="5">The sequence shown here is derived from an EMBL/GenBank/DDBJ whole genome shotgun (WGS) entry which is preliminary data.</text>
</comment>
<evidence type="ECO:0000256" key="1">
    <source>
        <dbReference type="ARBA" id="ARBA00022448"/>
    </source>
</evidence>
<gene>
    <name evidence="5" type="ORF">HMPREF9629_02144</name>
</gene>
<evidence type="ECO:0000256" key="3">
    <source>
        <dbReference type="ARBA" id="ARBA00022840"/>
    </source>
</evidence>